<gene>
    <name evidence="1" type="ORF">Y958_13505</name>
</gene>
<keyword evidence="2" id="KW-1185">Reference proteome</keyword>
<dbReference type="RefSeq" id="WP_088872375.1">
    <property type="nucleotide sequence ID" value="NZ_CP022110.1"/>
</dbReference>
<dbReference type="SUPFAM" id="SSF53335">
    <property type="entry name" value="S-adenosyl-L-methionine-dependent methyltransferases"/>
    <property type="match status" value="1"/>
</dbReference>
<sequence>MIQPQIIDSDWQALREPLDDKARAIELAWEFARMVPSRPHVLDLGAGLGANVRHLLPRLGRMIQDWTLMDTDATVLGGVAERMQRWAHELGWGMARNPPEAATPGAVGELILFGDDMRSRLTLIQRDMSSDLHDLGIQRHDGVTGNAFFDRVSAEWLDHFVIELTASGLPPVLATGVQDGRLLWRPEDPDDGMVVELATAAAQRDYGFGPPLGDQASSVLVERLEAAGYRLDGARSDWRLSGLRARQAHLNLVDMLAAQAEARDPAMADRIGAWRERRRAAVMQVELIVGHADILARR</sequence>
<proteinExistence type="predicted"/>
<dbReference type="InterPro" id="IPR029063">
    <property type="entry name" value="SAM-dependent_MTases_sf"/>
</dbReference>
<evidence type="ECO:0000313" key="2">
    <source>
        <dbReference type="Proteomes" id="UP000197153"/>
    </source>
</evidence>
<accession>A0A248JSK9</accession>
<name>A0A248JSK9_9PROT</name>
<dbReference type="EMBL" id="CP022110">
    <property type="protein sequence ID" value="ASG21702.1"/>
    <property type="molecule type" value="Genomic_DNA"/>
</dbReference>
<dbReference type="AlphaFoldDB" id="A0A248JSK9"/>
<protein>
    <recommendedName>
        <fullName evidence="3">SAM-dependent methyltransferase</fullName>
    </recommendedName>
</protein>
<organism evidence="1 2">
    <name type="scientific">Nitrospirillum viridazoti CBAmc</name>
    <dbReference type="NCBI Taxonomy" id="1441467"/>
    <lineage>
        <taxon>Bacteria</taxon>
        <taxon>Pseudomonadati</taxon>
        <taxon>Pseudomonadota</taxon>
        <taxon>Alphaproteobacteria</taxon>
        <taxon>Rhodospirillales</taxon>
        <taxon>Azospirillaceae</taxon>
        <taxon>Nitrospirillum</taxon>
        <taxon>Nitrospirillum viridazoti</taxon>
    </lineage>
</organism>
<reference evidence="1 2" key="1">
    <citation type="submission" date="2017-06" db="EMBL/GenBank/DDBJ databases">
        <title>Complete genome sequence of Nitrospirillum amazonense strain CBAmC, an endophytic nitrogen-fixing and plant growth-promoting bacterium, isolated from sugarcane.</title>
        <authorList>
            <person name="Schwab S."/>
            <person name="dos Santos Teixeira K.R."/>
            <person name="Simoes Araujo J.L."/>
            <person name="Soares Vidal M."/>
            <person name="Borges de Freitas H.R."/>
            <person name="Rivello Crivelaro A.L."/>
            <person name="Bueno de Camargo Nunes A."/>
            <person name="dos Santos C.M."/>
            <person name="Palmeira da Silva Rosa D."/>
            <person name="da Silva Padilha D."/>
            <person name="da Silva E."/>
            <person name="Araujo Terra L."/>
            <person name="Soares Mendes V."/>
            <person name="Farinelli L."/>
            <person name="Magalhaes Cruz L."/>
            <person name="Baldani J.I."/>
        </authorList>
    </citation>
    <scope>NUCLEOTIDE SEQUENCE [LARGE SCALE GENOMIC DNA]</scope>
    <source>
        <strain evidence="1 2">CBAmC</strain>
    </source>
</reference>
<dbReference type="KEGG" id="nao:Y958_13505"/>
<dbReference type="Proteomes" id="UP000197153">
    <property type="component" value="Chromosome 1"/>
</dbReference>
<evidence type="ECO:0008006" key="3">
    <source>
        <dbReference type="Google" id="ProtNLM"/>
    </source>
</evidence>
<evidence type="ECO:0000313" key="1">
    <source>
        <dbReference type="EMBL" id="ASG21702.1"/>
    </source>
</evidence>